<dbReference type="Proteomes" id="UP001162889">
    <property type="component" value="Unassembled WGS sequence"/>
</dbReference>
<dbReference type="AlphaFoldDB" id="A0AA41HEJ9"/>
<evidence type="ECO:0000313" key="4">
    <source>
        <dbReference type="Proteomes" id="UP001155901"/>
    </source>
</evidence>
<evidence type="ECO:0000313" key="5">
    <source>
        <dbReference type="Proteomes" id="UP001162889"/>
    </source>
</evidence>
<keyword evidence="5" id="KW-1185">Reference proteome</keyword>
<dbReference type="EMBL" id="JAHTGR010000010">
    <property type="protein sequence ID" value="MBV6323074.1"/>
    <property type="molecule type" value="Genomic_DNA"/>
</dbReference>
<evidence type="ECO:0000313" key="2">
    <source>
        <dbReference type="EMBL" id="MBV6323074.1"/>
    </source>
</evidence>
<proteinExistence type="predicted"/>
<organism evidence="2 4">
    <name type="scientific">Duganella violaceipulchra</name>
    <dbReference type="NCBI Taxonomy" id="2849652"/>
    <lineage>
        <taxon>Bacteria</taxon>
        <taxon>Pseudomonadati</taxon>
        <taxon>Pseudomonadota</taxon>
        <taxon>Betaproteobacteria</taxon>
        <taxon>Burkholderiales</taxon>
        <taxon>Oxalobacteraceae</taxon>
        <taxon>Telluria group</taxon>
        <taxon>Duganella</taxon>
    </lineage>
</organism>
<feature type="chain" id="PRO_5041309717" evidence="1">
    <location>
        <begin position="29"/>
        <end position="440"/>
    </location>
</feature>
<protein>
    <submittedName>
        <fullName evidence="2">Uncharacterized protein</fullName>
    </submittedName>
</protein>
<sequence>MSFQAFPRHLALLALAAALNACGGGSSASSVPTTGTTAATTITGTEPDTTGVIVIGATAQAIKLPGGAALAGMGDAMVVGDHIVVRSFSDSSITVSGNKVHPRTRLSVLDQDGTLVSSTDYGFTLAAGYTGEWQMLPSPDGFVMVQSGPGARLLHFDAQAKLVGEPLELYPAVAATSTTELAAAESSAAVDGNGFWLVTTFSLLPVTEKTQYLLKLCKFDFNGRQLTPPFQISTSALHPHIAASGGAVLAAWLEGGGAMLAMWPKGLGAPILHSLGTGGAQPYPIVLDTNGKLGMLWNGKATLTSPGGVMGVAIDKNGVAVLPADRTDLTKETLSGHWPGTGRMAEVDARVYKGSLLLADVAVGAYAPGDPVGDVMVLADYGVGTAALSSQKELIFRIKMTGTGSVLGSYPVMRQMLFADHATLLFGDENHLEAVRVTRN</sequence>
<feature type="signal peptide" evidence="1">
    <location>
        <begin position="1"/>
        <end position="28"/>
    </location>
</feature>
<name>A0AA41HEJ9_9BURK</name>
<comment type="caution">
    <text evidence="2">The sequence shown here is derived from an EMBL/GenBank/DDBJ whole genome shotgun (WGS) entry which is preliminary data.</text>
</comment>
<reference evidence="3" key="2">
    <citation type="submission" date="2022-03" db="EMBL/GenBank/DDBJ databases">
        <title>Genome Encyclopedia of Bacteria and Archaea VI: Functional Genomics of Type Strains.</title>
        <authorList>
            <person name="Whitman W."/>
        </authorList>
    </citation>
    <scope>NUCLEOTIDE SEQUENCE</scope>
    <source>
        <strain evidence="3">HSC-15S17</strain>
    </source>
</reference>
<reference evidence="2" key="1">
    <citation type="submission" date="2021-07" db="EMBL/GenBank/DDBJ databases">
        <title>Characterization of violacein-producing bacteria and related species.</title>
        <authorList>
            <person name="Wilson H.S."/>
            <person name="De Leon M.E."/>
        </authorList>
    </citation>
    <scope>NUCLEOTIDE SEQUENCE</scope>
    <source>
        <strain evidence="2">HSC-15S17</strain>
    </source>
</reference>
<dbReference type="RefSeq" id="WP_217943781.1">
    <property type="nucleotide sequence ID" value="NZ_JAHTGR010000010.1"/>
</dbReference>
<evidence type="ECO:0000256" key="1">
    <source>
        <dbReference type="SAM" id="SignalP"/>
    </source>
</evidence>
<accession>A0AA41HEJ9</accession>
<dbReference type="Proteomes" id="UP001155901">
    <property type="component" value="Unassembled WGS sequence"/>
</dbReference>
<evidence type="ECO:0000313" key="3">
    <source>
        <dbReference type="EMBL" id="MCP2010140.1"/>
    </source>
</evidence>
<dbReference type="EMBL" id="JALJZU010000007">
    <property type="protein sequence ID" value="MCP2010140.1"/>
    <property type="molecule type" value="Genomic_DNA"/>
</dbReference>
<gene>
    <name evidence="2" type="ORF">KVP70_19255</name>
    <name evidence="3" type="ORF">L1274_003872</name>
</gene>
<keyword evidence="1" id="KW-0732">Signal</keyword>